<sequence>MVNSYSCLRLDIGRVILVEVYEDNDNNKQKFFEIGNDKKVPFDKLIVAQLAELIACKGNFKVSNLWKVDVDKCKLNPGSTKEDIEKLGGESMEFEYDFIKYFQEDYEPTRNKIHIVATTTGYYANGPDVTFVALSPPLSTGNKPRISTIVNSNLSLRKDRIINLRRMINLSILIKSLQDVIGWRESPEFSQIVRDKQTIEVFGTNIKKTYKIPDELDWRVEKLKNVYNILTKKSVPNIDRLICANNENGVVYLGPKGMSVKPNSLKELFEAILCVLEALVVMHGGDNPIFHQDIRWPNIIKLSGEPPKWILIDWDDADRPQTRPANHLEKTNHAPEVFLQGHGGEVDIWSVGKLITDADHFIMGLPQSIIDIGVQMQSDDRPNALNALETWRSLSNSNIF</sequence>
<name>A0A9W4WQ45_9GLOM</name>
<dbReference type="SUPFAM" id="SSF56112">
    <property type="entry name" value="Protein kinase-like (PK-like)"/>
    <property type="match status" value="1"/>
</dbReference>
<gene>
    <name evidence="1" type="ORF">FWILDA_LOCUS1131</name>
</gene>
<dbReference type="EMBL" id="CAMKVN010000099">
    <property type="protein sequence ID" value="CAI2163565.1"/>
    <property type="molecule type" value="Genomic_DNA"/>
</dbReference>
<comment type="caution">
    <text evidence="1">The sequence shown here is derived from an EMBL/GenBank/DDBJ whole genome shotgun (WGS) entry which is preliminary data.</text>
</comment>
<accession>A0A9W4WQ45</accession>
<proteinExistence type="predicted"/>
<protein>
    <submittedName>
        <fullName evidence="1">8932_t:CDS:1</fullName>
    </submittedName>
</protein>
<evidence type="ECO:0000313" key="2">
    <source>
        <dbReference type="Proteomes" id="UP001153678"/>
    </source>
</evidence>
<keyword evidence="2" id="KW-1185">Reference proteome</keyword>
<dbReference type="Gene3D" id="1.10.510.10">
    <property type="entry name" value="Transferase(Phosphotransferase) domain 1"/>
    <property type="match status" value="1"/>
</dbReference>
<evidence type="ECO:0000313" key="1">
    <source>
        <dbReference type="EMBL" id="CAI2163565.1"/>
    </source>
</evidence>
<dbReference type="AlphaFoldDB" id="A0A9W4WQ45"/>
<dbReference type="OrthoDB" id="2379186at2759"/>
<dbReference type="InterPro" id="IPR011009">
    <property type="entry name" value="Kinase-like_dom_sf"/>
</dbReference>
<reference evidence="1" key="1">
    <citation type="submission" date="2022-08" db="EMBL/GenBank/DDBJ databases">
        <authorList>
            <person name="Kallberg Y."/>
            <person name="Tangrot J."/>
            <person name="Rosling A."/>
        </authorList>
    </citation>
    <scope>NUCLEOTIDE SEQUENCE</scope>
    <source>
        <strain evidence="1">Wild A</strain>
    </source>
</reference>
<dbReference type="Proteomes" id="UP001153678">
    <property type="component" value="Unassembled WGS sequence"/>
</dbReference>
<organism evidence="1 2">
    <name type="scientific">Funneliformis geosporum</name>
    <dbReference type="NCBI Taxonomy" id="1117311"/>
    <lineage>
        <taxon>Eukaryota</taxon>
        <taxon>Fungi</taxon>
        <taxon>Fungi incertae sedis</taxon>
        <taxon>Mucoromycota</taxon>
        <taxon>Glomeromycotina</taxon>
        <taxon>Glomeromycetes</taxon>
        <taxon>Glomerales</taxon>
        <taxon>Glomeraceae</taxon>
        <taxon>Funneliformis</taxon>
    </lineage>
</organism>